<feature type="compositionally biased region" description="Low complexity" evidence="1">
    <location>
        <begin position="195"/>
        <end position="209"/>
    </location>
</feature>
<accession>A0A2Z2HP46</accession>
<evidence type="ECO:0000313" key="2">
    <source>
        <dbReference type="EMBL" id="ARS88769.1"/>
    </source>
</evidence>
<dbReference type="RefSeq" id="WP_086887154.1">
    <property type="nucleotide sequence ID" value="NZ_CP019893.1"/>
</dbReference>
<keyword evidence="3" id="KW-1185">Reference proteome</keyword>
<dbReference type="OrthoDB" id="252552at2157"/>
<sequence>MYEATFGTDWERIDDRDEVVFRAYAIGVATRLGEPQPDELEALLTQVESAYDRSFVLLAFRKGRDEAAAADTDDDETIWEQLVEAKSGIDPLEWEEMTEAEWNEPDPLQDTTIPDALDRFDVDFLPADSTAAVRRPSFLERESGASPFGDSERSVFGRPVDDLADGTSTSNDTASGHDVADPDAADARNGVDGASPPDSDGATGSSSGARPDASDGSDPGATNGSNADARSRNGGRDSEGSSDS</sequence>
<dbReference type="Pfam" id="PF26244">
    <property type="entry name" value="DUF8057"/>
    <property type="match status" value="1"/>
</dbReference>
<reference evidence="3" key="1">
    <citation type="submission" date="2017-02" db="EMBL/GenBank/DDBJ databases">
        <title>Natronthermophilus aegyptiacus gen. nov.,sp. nov., an aerobic, extremely halophilic alkalithermophilic archaeon isolated from the athalassohaline Wadi An Natrun, Egypt.</title>
        <authorList>
            <person name="Zhao B."/>
        </authorList>
    </citation>
    <scope>NUCLEOTIDE SEQUENCE [LARGE SCALE GENOMIC DNA]</scope>
    <source>
        <strain evidence="3">JW/NM-HA 15</strain>
    </source>
</reference>
<evidence type="ECO:0000256" key="1">
    <source>
        <dbReference type="SAM" id="MobiDB-lite"/>
    </source>
</evidence>
<gene>
    <name evidence="2" type="ORF">B1756_02680</name>
</gene>
<feature type="compositionally biased region" description="Basic and acidic residues" evidence="1">
    <location>
        <begin position="229"/>
        <end position="244"/>
    </location>
</feature>
<dbReference type="InterPro" id="IPR058370">
    <property type="entry name" value="DUF8057"/>
</dbReference>
<dbReference type="AlphaFoldDB" id="A0A2Z2HP46"/>
<organism evidence="2 3">
    <name type="scientific">Natrarchaeobaculum aegyptiacum</name>
    <dbReference type="NCBI Taxonomy" id="745377"/>
    <lineage>
        <taxon>Archaea</taxon>
        <taxon>Methanobacteriati</taxon>
        <taxon>Methanobacteriota</taxon>
        <taxon>Stenosarchaea group</taxon>
        <taxon>Halobacteria</taxon>
        <taxon>Halobacteriales</taxon>
        <taxon>Natrialbaceae</taxon>
        <taxon>Natrarchaeobaculum</taxon>
    </lineage>
</organism>
<feature type="region of interest" description="Disordered" evidence="1">
    <location>
        <begin position="136"/>
        <end position="244"/>
    </location>
</feature>
<dbReference type="EMBL" id="CP019893">
    <property type="protein sequence ID" value="ARS88769.1"/>
    <property type="molecule type" value="Genomic_DNA"/>
</dbReference>
<proteinExistence type="predicted"/>
<dbReference type="GeneID" id="32892949"/>
<feature type="compositionally biased region" description="Basic and acidic residues" evidence="1">
    <location>
        <begin position="150"/>
        <end position="161"/>
    </location>
</feature>
<protein>
    <submittedName>
        <fullName evidence="2">Uncharacterized protein</fullName>
    </submittedName>
</protein>
<dbReference type="KEGG" id="naj:B1756_02680"/>
<dbReference type="Proteomes" id="UP000250088">
    <property type="component" value="Chromosome"/>
</dbReference>
<name>A0A2Z2HP46_9EURY</name>
<evidence type="ECO:0000313" key="3">
    <source>
        <dbReference type="Proteomes" id="UP000250088"/>
    </source>
</evidence>